<dbReference type="Proteomes" id="UP000678393">
    <property type="component" value="Unassembled WGS sequence"/>
</dbReference>
<feature type="transmembrane region" description="Helical" evidence="9">
    <location>
        <begin position="135"/>
        <end position="154"/>
    </location>
</feature>
<dbReference type="EMBL" id="CAJHNH020003200">
    <property type="protein sequence ID" value="CAG5128742.1"/>
    <property type="molecule type" value="Genomic_DNA"/>
</dbReference>
<dbReference type="Pfam" id="PF00474">
    <property type="entry name" value="SSF"/>
    <property type="match status" value="1"/>
</dbReference>
<evidence type="ECO:0000256" key="3">
    <source>
        <dbReference type="ARBA" id="ARBA00022448"/>
    </source>
</evidence>
<evidence type="ECO:0000256" key="6">
    <source>
        <dbReference type="ARBA" id="ARBA00023136"/>
    </source>
</evidence>
<keyword evidence="5 9" id="KW-1133">Transmembrane helix</keyword>
<dbReference type="PROSITE" id="PS50283">
    <property type="entry name" value="NA_SOLUT_SYMP_3"/>
    <property type="match status" value="1"/>
</dbReference>
<feature type="region of interest" description="Disordered" evidence="8">
    <location>
        <begin position="700"/>
        <end position="724"/>
    </location>
</feature>
<dbReference type="InterPro" id="IPR038377">
    <property type="entry name" value="Na/Glc_symporter_sf"/>
</dbReference>
<feature type="transmembrane region" description="Helical" evidence="9">
    <location>
        <begin position="423"/>
        <end position="442"/>
    </location>
</feature>
<dbReference type="AlphaFoldDB" id="A0A8S3ZN58"/>
<dbReference type="GO" id="GO:0005886">
    <property type="term" value="C:plasma membrane"/>
    <property type="evidence" value="ECO:0007669"/>
    <property type="project" value="TreeGrafter"/>
</dbReference>
<feature type="transmembrane region" description="Helical" evidence="9">
    <location>
        <begin position="54"/>
        <end position="75"/>
    </location>
</feature>
<feature type="transmembrane region" description="Helical" evidence="9">
    <location>
        <begin position="476"/>
        <end position="501"/>
    </location>
</feature>
<proteinExistence type="inferred from homology"/>
<feature type="transmembrane region" description="Helical" evidence="9">
    <location>
        <begin position="255"/>
        <end position="279"/>
    </location>
</feature>
<keyword evidence="6 9" id="KW-0472">Membrane</keyword>
<feature type="transmembrane region" description="Helical" evidence="9">
    <location>
        <begin position="218"/>
        <end position="235"/>
    </location>
</feature>
<evidence type="ECO:0000256" key="1">
    <source>
        <dbReference type="ARBA" id="ARBA00004141"/>
    </source>
</evidence>
<feature type="non-terminal residue" evidence="10">
    <location>
        <position position="742"/>
    </location>
</feature>
<feature type="transmembrane region" description="Helical" evidence="9">
    <location>
        <begin position="597"/>
        <end position="619"/>
    </location>
</feature>
<dbReference type="OrthoDB" id="6132759at2759"/>
<evidence type="ECO:0000313" key="11">
    <source>
        <dbReference type="Proteomes" id="UP000678393"/>
    </source>
</evidence>
<gene>
    <name evidence="10" type="ORF">CUNI_LOCUS14300</name>
</gene>
<evidence type="ECO:0000256" key="2">
    <source>
        <dbReference type="ARBA" id="ARBA00006434"/>
    </source>
</evidence>
<feature type="transmembrane region" description="Helical" evidence="9">
    <location>
        <begin position="161"/>
        <end position="181"/>
    </location>
</feature>
<evidence type="ECO:0000256" key="7">
    <source>
        <dbReference type="RuleBase" id="RU362091"/>
    </source>
</evidence>
<feature type="transmembrane region" description="Helical" evidence="9">
    <location>
        <begin position="448"/>
        <end position="469"/>
    </location>
</feature>
<evidence type="ECO:0000313" key="10">
    <source>
        <dbReference type="EMBL" id="CAG5128742.1"/>
    </source>
</evidence>
<comment type="similarity">
    <text evidence="2 7">Belongs to the sodium:solute symporter (SSF) (TC 2.A.21) family.</text>
</comment>
<evidence type="ECO:0000256" key="8">
    <source>
        <dbReference type="SAM" id="MobiDB-lite"/>
    </source>
</evidence>
<evidence type="ECO:0000256" key="9">
    <source>
        <dbReference type="SAM" id="Phobius"/>
    </source>
</evidence>
<feature type="transmembrane region" description="Helical" evidence="9">
    <location>
        <begin position="513"/>
        <end position="538"/>
    </location>
</feature>
<keyword evidence="4 9" id="KW-0812">Transmembrane</keyword>
<feature type="transmembrane region" description="Helical" evidence="9">
    <location>
        <begin position="314"/>
        <end position="344"/>
    </location>
</feature>
<evidence type="ECO:0000256" key="4">
    <source>
        <dbReference type="ARBA" id="ARBA00022692"/>
    </source>
</evidence>
<feature type="transmembrane region" description="Helical" evidence="9">
    <location>
        <begin position="96"/>
        <end position="123"/>
    </location>
</feature>
<comment type="subcellular location">
    <subcellularLocation>
        <location evidence="1">Membrane</location>
        <topology evidence="1">Multi-pass membrane protein</topology>
    </subcellularLocation>
</comment>
<comment type="caution">
    <text evidence="10">The sequence shown here is derived from an EMBL/GenBank/DDBJ whole genome shotgun (WGS) entry which is preliminary data.</text>
</comment>
<keyword evidence="11" id="KW-1185">Reference proteome</keyword>
<dbReference type="InterPro" id="IPR031155">
    <property type="entry name" value="DUR"/>
</dbReference>
<dbReference type="InterPro" id="IPR001734">
    <property type="entry name" value="Na/solute_symporter"/>
</dbReference>
<dbReference type="GO" id="GO:0015204">
    <property type="term" value="F:urea transmembrane transporter activity"/>
    <property type="evidence" value="ECO:0007669"/>
    <property type="project" value="InterPro"/>
</dbReference>
<accession>A0A8S3ZN58</accession>
<feature type="transmembrane region" description="Helical" evidence="9">
    <location>
        <begin position="631"/>
        <end position="653"/>
    </location>
</feature>
<keyword evidence="3" id="KW-0813">Transport</keyword>
<dbReference type="Gene3D" id="1.20.1730.10">
    <property type="entry name" value="Sodium/glucose cotransporter"/>
    <property type="match status" value="1"/>
</dbReference>
<evidence type="ECO:0000256" key="5">
    <source>
        <dbReference type="ARBA" id="ARBA00022989"/>
    </source>
</evidence>
<protein>
    <recommendedName>
        <fullName evidence="12">Urea-proton symporter DUR3</fullName>
    </recommendedName>
</protein>
<name>A0A8S3ZN58_9EUPU</name>
<sequence length="742" mass="80971">RYVFDDTHNLDSAFDAGGNVSASLTATTLAAQLLWPADLMQSATVAVKYGIAGVFWYCGAVLIILSLFPLFSFQFKIKAPGAKTFLQIILARCGRVAHSVFCGFAFLVNVIVLASIIVGGIAVLQVTVKDASPEFCIILLATLCGSFTFIGGLGSTFYVSYFNTLTTFVVLIILMFSVFYVSDPPYGTLEEIYEKVNCLPNAQGNRDGSYFTFLSEGSLLWAIQGVFVVSSFLYCDQASWQSRIAAKPLQGAIGFLLACVIWFAVPATIGTVAGITYLAQTAVDPEVYLSDDQINSGIVSTFMSQHALGKTGGIMMLTMLTMLTMSTGSGEIMGVASIVVYDIYQTYIRPYRFKHPQGSCLFCGLYDPKLERTSLSTHNSSCKVDLERLNHKSRVPGNVVQYNCSYHGNFRAYQDSLIDFKNWCILWITLGLIPFGLALNSSGVDLNWTMVTGVVVTVPCFPGVLFCILWSKLTTLGLIIGCLSGLVCGLCANMLVAFVYFQGEGGFILATSQLYAVVAGSVSGIVISLTLTVTISLCTHKITSPEDEAEVWQKLRDIDNPLHPWALQFVDEFPEVKDGLTRPTASQLDQISKKGKIASIIGSIIIIVVFIIIIPSTLAGLEVLTANDFKIWTTAINVWCVIMAVVITVVTPVEEIKAIVLQLREKKRQKEANVDAAAQGQDAEAEFAVTLQERNRHAALTNGTVDKGKVKQLPEDDSNTDRSNMFKLERKHVSVKDFDTEV</sequence>
<evidence type="ECO:0008006" key="12">
    <source>
        <dbReference type="Google" id="ProtNLM"/>
    </source>
</evidence>
<organism evidence="10 11">
    <name type="scientific">Candidula unifasciata</name>
    <dbReference type="NCBI Taxonomy" id="100452"/>
    <lineage>
        <taxon>Eukaryota</taxon>
        <taxon>Metazoa</taxon>
        <taxon>Spiralia</taxon>
        <taxon>Lophotrochozoa</taxon>
        <taxon>Mollusca</taxon>
        <taxon>Gastropoda</taxon>
        <taxon>Heterobranchia</taxon>
        <taxon>Euthyneura</taxon>
        <taxon>Panpulmonata</taxon>
        <taxon>Eupulmonata</taxon>
        <taxon>Stylommatophora</taxon>
        <taxon>Helicina</taxon>
        <taxon>Helicoidea</taxon>
        <taxon>Geomitridae</taxon>
        <taxon>Candidula</taxon>
    </lineage>
</organism>
<dbReference type="PANTHER" id="PTHR46154">
    <property type="match status" value="1"/>
</dbReference>
<dbReference type="PANTHER" id="PTHR46154:SF4">
    <property type="entry name" value="UREA ACTIVE TRANSPORTER"/>
    <property type="match status" value="1"/>
</dbReference>
<reference evidence="10" key="1">
    <citation type="submission" date="2021-04" db="EMBL/GenBank/DDBJ databases">
        <authorList>
            <consortium name="Molecular Ecology Group"/>
        </authorList>
    </citation>
    <scope>NUCLEOTIDE SEQUENCE</scope>
</reference>